<evidence type="ECO:0000313" key="7">
    <source>
        <dbReference type="Proteomes" id="UP000190044"/>
    </source>
</evidence>
<dbReference type="PANTHER" id="PTHR48111:SF36">
    <property type="entry name" value="TRANSCRIPTIONAL REGULATORY PROTEIN CUTR"/>
    <property type="match status" value="1"/>
</dbReference>
<evidence type="ECO:0000256" key="2">
    <source>
        <dbReference type="PROSITE-ProRule" id="PRU00169"/>
    </source>
</evidence>
<evidence type="ECO:0000259" key="4">
    <source>
        <dbReference type="PROSITE" id="PS50110"/>
    </source>
</evidence>
<feature type="modified residue" description="4-aspartylphosphate" evidence="2">
    <location>
        <position position="51"/>
    </location>
</feature>
<name>A0A1T5EQZ0_9SPHN</name>
<dbReference type="CDD" id="cd00383">
    <property type="entry name" value="trans_reg_C"/>
    <property type="match status" value="1"/>
</dbReference>
<dbReference type="PROSITE" id="PS50110">
    <property type="entry name" value="RESPONSE_REGULATORY"/>
    <property type="match status" value="1"/>
</dbReference>
<dbReference type="SUPFAM" id="SSF52172">
    <property type="entry name" value="CheY-like"/>
    <property type="match status" value="1"/>
</dbReference>
<dbReference type="Gene3D" id="6.10.250.690">
    <property type="match status" value="1"/>
</dbReference>
<evidence type="ECO:0000259" key="5">
    <source>
        <dbReference type="PROSITE" id="PS51755"/>
    </source>
</evidence>
<keyword evidence="1 3" id="KW-0238">DNA-binding</keyword>
<keyword evidence="2" id="KW-0597">Phosphoprotein</keyword>
<dbReference type="EMBL" id="FUYP01000024">
    <property type="protein sequence ID" value="SKB86383.1"/>
    <property type="molecule type" value="Genomic_DNA"/>
</dbReference>
<dbReference type="GO" id="GO:0032993">
    <property type="term" value="C:protein-DNA complex"/>
    <property type="evidence" value="ECO:0007669"/>
    <property type="project" value="TreeGrafter"/>
</dbReference>
<keyword evidence="7" id="KW-1185">Reference proteome</keyword>
<dbReference type="OrthoDB" id="9802426at2"/>
<accession>A0A1T5EQZ0</accession>
<dbReference type="RefSeq" id="WP_020819429.1">
    <property type="nucleotide sequence ID" value="NZ_FUYP01000024.1"/>
</dbReference>
<dbReference type="GO" id="GO:0000976">
    <property type="term" value="F:transcription cis-regulatory region binding"/>
    <property type="evidence" value="ECO:0007669"/>
    <property type="project" value="TreeGrafter"/>
</dbReference>
<dbReference type="InterPro" id="IPR001789">
    <property type="entry name" value="Sig_transdc_resp-reg_receiver"/>
</dbReference>
<dbReference type="GO" id="GO:0005829">
    <property type="term" value="C:cytosol"/>
    <property type="evidence" value="ECO:0007669"/>
    <property type="project" value="TreeGrafter"/>
</dbReference>
<evidence type="ECO:0000256" key="3">
    <source>
        <dbReference type="PROSITE-ProRule" id="PRU01091"/>
    </source>
</evidence>
<sequence>MRVLVIEDNDRLAKLVADGLQRRGFSCDIATTLSDADSALGGAVYDAIILDLGLPDGDGVAWLANRRQYRQMPPAIIQTARGALEDRVTGLDAGADDYVVKPVEIDELAARIRALLRRPGPRAQPVLEAGCLRFDTAARTAHCGDYAIDLSRREADLLELLLRRAGTVVRRETIEDALYNFNEPVTPNAVEAAVSRLRRKLDEAGATGALHTIRGVGYMLKDVAA</sequence>
<dbReference type="GO" id="GO:0000156">
    <property type="term" value="F:phosphorelay response regulator activity"/>
    <property type="evidence" value="ECO:0007669"/>
    <property type="project" value="TreeGrafter"/>
</dbReference>
<dbReference type="InterPro" id="IPR001867">
    <property type="entry name" value="OmpR/PhoB-type_DNA-bd"/>
</dbReference>
<protein>
    <submittedName>
        <fullName evidence="6">Two-component system, OmpR family, response regulator QseB</fullName>
    </submittedName>
</protein>
<dbReference type="SMART" id="SM00448">
    <property type="entry name" value="REC"/>
    <property type="match status" value="1"/>
</dbReference>
<evidence type="ECO:0000313" key="6">
    <source>
        <dbReference type="EMBL" id="SKB86383.1"/>
    </source>
</evidence>
<proteinExistence type="predicted"/>
<dbReference type="InterPro" id="IPR011006">
    <property type="entry name" value="CheY-like_superfamily"/>
</dbReference>
<evidence type="ECO:0000256" key="1">
    <source>
        <dbReference type="ARBA" id="ARBA00023125"/>
    </source>
</evidence>
<dbReference type="Gene3D" id="3.40.50.2300">
    <property type="match status" value="1"/>
</dbReference>
<dbReference type="PROSITE" id="PS51755">
    <property type="entry name" value="OMPR_PHOB"/>
    <property type="match status" value="1"/>
</dbReference>
<feature type="DNA-binding region" description="OmpR/PhoB-type" evidence="3">
    <location>
        <begin position="124"/>
        <end position="222"/>
    </location>
</feature>
<reference evidence="7" key="1">
    <citation type="submission" date="2017-02" db="EMBL/GenBank/DDBJ databases">
        <authorList>
            <person name="Varghese N."/>
            <person name="Submissions S."/>
        </authorList>
    </citation>
    <scope>NUCLEOTIDE SEQUENCE [LARGE SCALE GENOMIC DNA]</scope>
    <source>
        <strain evidence="7">R11H</strain>
    </source>
</reference>
<dbReference type="SMART" id="SM00862">
    <property type="entry name" value="Trans_reg_C"/>
    <property type="match status" value="1"/>
</dbReference>
<organism evidence="6 7">
    <name type="scientific">Sphingopyxis flava</name>
    <dbReference type="NCBI Taxonomy" id="1507287"/>
    <lineage>
        <taxon>Bacteria</taxon>
        <taxon>Pseudomonadati</taxon>
        <taxon>Pseudomonadota</taxon>
        <taxon>Alphaproteobacteria</taxon>
        <taxon>Sphingomonadales</taxon>
        <taxon>Sphingomonadaceae</taxon>
        <taxon>Sphingopyxis</taxon>
    </lineage>
</organism>
<feature type="domain" description="Response regulatory" evidence="4">
    <location>
        <begin position="2"/>
        <end position="116"/>
    </location>
</feature>
<gene>
    <name evidence="6" type="ORF">SAMN06295937_102432</name>
</gene>
<dbReference type="InterPro" id="IPR039420">
    <property type="entry name" value="WalR-like"/>
</dbReference>
<dbReference type="PANTHER" id="PTHR48111">
    <property type="entry name" value="REGULATOR OF RPOS"/>
    <property type="match status" value="1"/>
</dbReference>
<dbReference type="Pfam" id="PF00072">
    <property type="entry name" value="Response_reg"/>
    <property type="match status" value="1"/>
</dbReference>
<dbReference type="Proteomes" id="UP000190044">
    <property type="component" value="Unassembled WGS sequence"/>
</dbReference>
<dbReference type="InterPro" id="IPR036388">
    <property type="entry name" value="WH-like_DNA-bd_sf"/>
</dbReference>
<dbReference type="GO" id="GO:0006355">
    <property type="term" value="P:regulation of DNA-templated transcription"/>
    <property type="evidence" value="ECO:0007669"/>
    <property type="project" value="InterPro"/>
</dbReference>
<dbReference type="Gene3D" id="1.10.10.10">
    <property type="entry name" value="Winged helix-like DNA-binding domain superfamily/Winged helix DNA-binding domain"/>
    <property type="match status" value="1"/>
</dbReference>
<dbReference type="AlphaFoldDB" id="A0A1T5EQZ0"/>
<feature type="domain" description="OmpR/PhoB-type" evidence="5">
    <location>
        <begin position="124"/>
        <end position="222"/>
    </location>
</feature>
<dbReference type="Pfam" id="PF00486">
    <property type="entry name" value="Trans_reg_C"/>
    <property type="match status" value="1"/>
</dbReference>